<gene>
    <name evidence="2" type="ORF">HJG60_011428</name>
</gene>
<comment type="caution">
    <text evidence="2">The sequence shown here is derived from an EMBL/GenBank/DDBJ whole genome shotgun (WGS) entry which is preliminary data.</text>
</comment>
<sequence>MTPVPLLTSIQGPPRRAPWSWSSLPLGPVPCRAALGSWPGSELRVWAAFQATAGSLLSLSRRGTLNHAACLPCGPAEGLLPSLSLCCGPSPPTPRPPVPAWASSSEGRDASRPWGATVEQGAPHSPRHGQDSVFIASDPSPTLRLSQVIPRRLPVSWGLCLLSPLKAQILLCLSPARDPPAALPLF</sequence>
<dbReference type="Proteomes" id="UP000664940">
    <property type="component" value="Unassembled WGS sequence"/>
</dbReference>
<name>A0A834E5I4_9CHIR</name>
<evidence type="ECO:0000313" key="2">
    <source>
        <dbReference type="EMBL" id="KAF6104524.1"/>
    </source>
</evidence>
<protein>
    <submittedName>
        <fullName evidence="2">Uncharacterized protein</fullName>
    </submittedName>
</protein>
<evidence type="ECO:0000313" key="3">
    <source>
        <dbReference type="Proteomes" id="UP000664940"/>
    </source>
</evidence>
<reference evidence="2 3" key="1">
    <citation type="journal article" date="2020" name="Nature">
        <title>Six reference-quality genomes reveal evolution of bat adaptations.</title>
        <authorList>
            <person name="Jebb D."/>
            <person name="Huang Z."/>
            <person name="Pippel M."/>
            <person name="Hughes G.M."/>
            <person name="Lavrichenko K."/>
            <person name="Devanna P."/>
            <person name="Winkler S."/>
            <person name="Jermiin L.S."/>
            <person name="Skirmuntt E.C."/>
            <person name="Katzourakis A."/>
            <person name="Burkitt-Gray L."/>
            <person name="Ray D.A."/>
            <person name="Sullivan K.A.M."/>
            <person name="Roscito J.G."/>
            <person name="Kirilenko B.M."/>
            <person name="Davalos L.M."/>
            <person name="Corthals A.P."/>
            <person name="Power M.L."/>
            <person name="Jones G."/>
            <person name="Ransome R.D."/>
            <person name="Dechmann D.K.N."/>
            <person name="Locatelli A.G."/>
            <person name="Puechmaille S.J."/>
            <person name="Fedrigo O."/>
            <person name="Jarvis E.D."/>
            <person name="Hiller M."/>
            <person name="Vernes S.C."/>
            <person name="Myers E.W."/>
            <person name="Teeling E.C."/>
        </authorList>
    </citation>
    <scope>NUCLEOTIDE SEQUENCE [LARGE SCALE GENOMIC DNA]</scope>
    <source>
        <strain evidence="2">Bat1K_MPI-CBG_1</strain>
    </source>
</reference>
<dbReference type="AlphaFoldDB" id="A0A834E5I4"/>
<evidence type="ECO:0000256" key="1">
    <source>
        <dbReference type="SAM" id="MobiDB-lite"/>
    </source>
</evidence>
<proteinExistence type="predicted"/>
<organism evidence="2 3">
    <name type="scientific">Phyllostomus discolor</name>
    <name type="common">pale spear-nosed bat</name>
    <dbReference type="NCBI Taxonomy" id="89673"/>
    <lineage>
        <taxon>Eukaryota</taxon>
        <taxon>Metazoa</taxon>
        <taxon>Chordata</taxon>
        <taxon>Craniata</taxon>
        <taxon>Vertebrata</taxon>
        <taxon>Euteleostomi</taxon>
        <taxon>Mammalia</taxon>
        <taxon>Eutheria</taxon>
        <taxon>Laurasiatheria</taxon>
        <taxon>Chiroptera</taxon>
        <taxon>Yangochiroptera</taxon>
        <taxon>Phyllostomidae</taxon>
        <taxon>Phyllostominae</taxon>
        <taxon>Phyllostomus</taxon>
    </lineage>
</organism>
<feature type="region of interest" description="Disordered" evidence="1">
    <location>
        <begin position="96"/>
        <end position="129"/>
    </location>
</feature>
<dbReference type="EMBL" id="JABVXQ010000006">
    <property type="protein sequence ID" value="KAF6104524.1"/>
    <property type="molecule type" value="Genomic_DNA"/>
</dbReference>
<accession>A0A834E5I4</accession>